<evidence type="ECO:0000256" key="4">
    <source>
        <dbReference type="ARBA" id="ARBA00023136"/>
    </source>
</evidence>
<evidence type="ECO:0000313" key="8">
    <source>
        <dbReference type="Proteomes" id="UP001630969"/>
    </source>
</evidence>
<proteinExistence type="inferred from homology"/>
<comment type="similarity">
    <text evidence="5">Belongs to the LapA family.</text>
</comment>
<evidence type="ECO:0000256" key="5">
    <source>
        <dbReference type="HAMAP-Rule" id="MF_01948"/>
    </source>
</evidence>
<dbReference type="InterPro" id="IPR032906">
    <property type="entry name" value="LapA"/>
</dbReference>
<feature type="transmembrane region" description="Helical" evidence="5">
    <location>
        <begin position="45"/>
        <end position="65"/>
    </location>
</feature>
<dbReference type="Proteomes" id="UP001630969">
    <property type="component" value="Unassembled WGS sequence"/>
</dbReference>
<keyword evidence="4 5" id="KW-0472">Membrane</keyword>
<keyword evidence="3 5" id="KW-1133">Transmembrane helix</keyword>
<dbReference type="InterPro" id="IPR010445">
    <property type="entry name" value="LapA_dom"/>
</dbReference>
<keyword evidence="5" id="KW-0997">Cell inner membrane</keyword>
<protein>
    <recommendedName>
        <fullName evidence="5">Probable lipopolysaccharide assembly protein A</fullName>
    </recommendedName>
</protein>
<keyword evidence="2 5" id="KW-0812">Transmembrane</keyword>
<accession>A0ABW9GKX7</accession>
<comment type="subcellular location">
    <subcellularLocation>
        <location evidence="5">Cell inner membrane</location>
        <topology evidence="5">Single-pass membrane protein</topology>
    </subcellularLocation>
</comment>
<dbReference type="RefSeq" id="WP_041994271.1">
    <property type="nucleotide sequence ID" value="NZ_CDBT01000010.1"/>
</dbReference>
<evidence type="ECO:0000256" key="3">
    <source>
        <dbReference type="ARBA" id="ARBA00022989"/>
    </source>
</evidence>
<dbReference type="Pfam" id="PF06305">
    <property type="entry name" value="LapA_dom"/>
    <property type="match status" value="1"/>
</dbReference>
<feature type="domain" description="Lipopolysaccharide assembly protein A" evidence="6">
    <location>
        <begin position="23"/>
        <end position="86"/>
    </location>
</feature>
<sequence>MKRVLALIPLVLVFIFTLALGSQNGQLVQFNYLIAQGEFSLSLLLGLFFGTGFLLGWLVFGLLYLRIKLQNRTLNRTVRRQSRQLELATASDKESGKE</sequence>
<dbReference type="EMBL" id="JBGXBU010000001">
    <property type="protein sequence ID" value="MFM4891811.1"/>
    <property type="molecule type" value="Genomic_DNA"/>
</dbReference>
<organism evidence="7 8">
    <name type="scientific">Aeromonas bivalvium</name>
    <dbReference type="NCBI Taxonomy" id="440079"/>
    <lineage>
        <taxon>Bacteria</taxon>
        <taxon>Pseudomonadati</taxon>
        <taxon>Pseudomonadota</taxon>
        <taxon>Gammaproteobacteria</taxon>
        <taxon>Aeromonadales</taxon>
        <taxon>Aeromonadaceae</taxon>
        <taxon>Aeromonas</taxon>
    </lineage>
</organism>
<evidence type="ECO:0000256" key="1">
    <source>
        <dbReference type="ARBA" id="ARBA00022475"/>
    </source>
</evidence>
<comment type="function">
    <text evidence="5">Involved in the assembly of lipopolysaccharide (LPS).</text>
</comment>
<gene>
    <name evidence="5" type="primary">lapA</name>
    <name evidence="7" type="ORF">ACEUDJ_02820</name>
</gene>
<evidence type="ECO:0000313" key="7">
    <source>
        <dbReference type="EMBL" id="MFM4891811.1"/>
    </source>
</evidence>
<keyword evidence="8" id="KW-1185">Reference proteome</keyword>
<evidence type="ECO:0000259" key="6">
    <source>
        <dbReference type="Pfam" id="PF06305"/>
    </source>
</evidence>
<name>A0ABW9GKX7_9GAMM</name>
<evidence type="ECO:0000256" key="2">
    <source>
        <dbReference type="ARBA" id="ARBA00022692"/>
    </source>
</evidence>
<comment type="caution">
    <text evidence="5">Lacks conserved residue(s) required for the propagation of feature annotation.</text>
</comment>
<comment type="caution">
    <text evidence="7">The sequence shown here is derived from an EMBL/GenBank/DDBJ whole genome shotgun (WGS) entry which is preliminary data.</text>
</comment>
<keyword evidence="1 5" id="KW-1003">Cell membrane</keyword>
<reference evidence="7 8" key="1">
    <citation type="submission" date="2024-09" db="EMBL/GenBank/DDBJ databases">
        <title>Aeromonas strains Genome sequencing and assembly.</title>
        <authorList>
            <person name="Hu X."/>
            <person name="Tang B."/>
        </authorList>
    </citation>
    <scope>NUCLEOTIDE SEQUENCE [LARGE SCALE GENOMIC DNA]</scope>
    <source>
        <strain evidence="7 8">NB23SCDHY001</strain>
    </source>
</reference>
<dbReference type="HAMAP" id="MF_01948">
    <property type="entry name" value="LPS_assembly_LapA"/>
    <property type="match status" value="1"/>
</dbReference>
<dbReference type="GeneID" id="97218997"/>